<dbReference type="PANTHER" id="PTHR30146">
    <property type="entry name" value="LACI-RELATED TRANSCRIPTIONAL REPRESSOR"/>
    <property type="match status" value="1"/>
</dbReference>
<accession>A0A517YIV1</accession>
<reference evidence="5 6" key="1">
    <citation type="submission" date="2019-02" db="EMBL/GenBank/DDBJ databases">
        <title>Deep-cultivation of Planctomycetes and their phenomic and genomic characterization uncovers novel biology.</title>
        <authorList>
            <person name="Wiegand S."/>
            <person name="Jogler M."/>
            <person name="Boedeker C."/>
            <person name="Pinto D."/>
            <person name="Vollmers J."/>
            <person name="Rivas-Marin E."/>
            <person name="Kohn T."/>
            <person name="Peeters S.H."/>
            <person name="Heuer A."/>
            <person name="Rast P."/>
            <person name="Oberbeckmann S."/>
            <person name="Bunk B."/>
            <person name="Jeske O."/>
            <person name="Meyerdierks A."/>
            <person name="Storesund J.E."/>
            <person name="Kallscheuer N."/>
            <person name="Luecker S."/>
            <person name="Lage O.M."/>
            <person name="Pohl T."/>
            <person name="Merkel B.J."/>
            <person name="Hornburger P."/>
            <person name="Mueller R.-W."/>
            <person name="Bruemmer F."/>
            <person name="Labrenz M."/>
            <person name="Spormann A.M."/>
            <person name="Op den Camp H."/>
            <person name="Overmann J."/>
            <person name="Amann R."/>
            <person name="Jetten M.S.M."/>
            <person name="Mascher T."/>
            <person name="Medema M.H."/>
            <person name="Devos D.P."/>
            <person name="Kaster A.-K."/>
            <person name="Ovreas L."/>
            <person name="Rohde M."/>
            <person name="Galperin M.Y."/>
            <person name="Jogler C."/>
        </authorList>
    </citation>
    <scope>NUCLEOTIDE SEQUENCE [LARGE SCALE GENOMIC DNA]</scope>
    <source>
        <strain evidence="5 6">ETA_A8</strain>
    </source>
</reference>
<dbReference type="PRINTS" id="PR00035">
    <property type="entry name" value="HTHGNTR"/>
</dbReference>
<dbReference type="PROSITE" id="PS50949">
    <property type="entry name" value="HTH_GNTR"/>
    <property type="match status" value="1"/>
</dbReference>
<keyword evidence="6" id="KW-1185">Reference proteome</keyword>
<evidence type="ECO:0000256" key="3">
    <source>
        <dbReference type="ARBA" id="ARBA00023163"/>
    </source>
</evidence>
<dbReference type="Gene3D" id="1.10.10.10">
    <property type="entry name" value="Winged helix-like DNA-binding domain superfamily/Winged helix DNA-binding domain"/>
    <property type="match status" value="1"/>
</dbReference>
<evidence type="ECO:0000256" key="1">
    <source>
        <dbReference type="ARBA" id="ARBA00023015"/>
    </source>
</evidence>
<keyword evidence="1" id="KW-0805">Transcription regulation</keyword>
<dbReference type="PANTHER" id="PTHR30146:SF109">
    <property type="entry name" value="HTH-TYPE TRANSCRIPTIONAL REGULATOR GALS"/>
    <property type="match status" value="1"/>
</dbReference>
<dbReference type="OrthoDB" id="269117at2"/>
<dbReference type="SUPFAM" id="SSF46785">
    <property type="entry name" value="Winged helix' DNA-binding domain"/>
    <property type="match status" value="1"/>
</dbReference>
<dbReference type="InterPro" id="IPR036388">
    <property type="entry name" value="WH-like_DNA-bd_sf"/>
</dbReference>
<evidence type="ECO:0000313" key="6">
    <source>
        <dbReference type="Proteomes" id="UP000315017"/>
    </source>
</evidence>
<dbReference type="CDD" id="cd07377">
    <property type="entry name" value="WHTH_GntR"/>
    <property type="match status" value="1"/>
</dbReference>
<evidence type="ECO:0000259" key="4">
    <source>
        <dbReference type="PROSITE" id="PS50949"/>
    </source>
</evidence>
<dbReference type="KEGG" id="aagg:ETAA8_52820"/>
<dbReference type="Pfam" id="PF00392">
    <property type="entry name" value="GntR"/>
    <property type="match status" value="1"/>
</dbReference>
<dbReference type="GO" id="GO:0003700">
    <property type="term" value="F:DNA-binding transcription factor activity"/>
    <property type="evidence" value="ECO:0007669"/>
    <property type="project" value="InterPro"/>
</dbReference>
<organism evidence="5 6">
    <name type="scientific">Anatilimnocola aggregata</name>
    <dbReference type="NCBI Taxonomy" id="2528021"/>
    <lineage>
        <taxon>Bacteria</taxon>
        <taxon>Pseudomonadati</taxon>
        <taxon>Planctomycetota</taxon>
        <taxon>Planctomycetia</taxon>
        <taxon>Pirellulales</taxon>
        <taxon>Pirellulaceae</taxon>
        <taxon>Anatilimnocola</taxon>
    </lineage>
</organism>
<dbReference type="EMBL" id="CP036274">
    <property type="protein sequence ID" value="QDU30163.1"/>
    <property type="molecule type" value="Genomic_DNA"/>
</dbReference>
<feature type="domain" description="HTH gntR-type" evidence="4">
    <location>
        <begin position="22"/>
        <end position="89"/>
    </location>
</feature>
<dbReference type="SUPFAM" id="SSF53822">
    <property type="entry name" value="Periplasmic binding protein-like I"/>
    <property type="match status" value="1"/>
</dbReference>
<dbReference type="InterPro" id="IPR000524">
    <property type="entry name" value="Tscrpt_reg_HTH_GntR"/>
</dbReference>
<evidence type="ECO:0000256" key="2">
    <source>
        <dbReference type="ARBA" id="ARBA00023125"/>
    </source>
</evidence>
<sequence length="377" mass="41770">MPKNPSIPTNASPSLARLDRPLSLSAQVERLLRQSITEGRFAGGKLPTEVELAEQLGVSRETVRLAAEVLQREGLLVKIRRKGTFTQQQPAEMQLRGPESTVLGFLQATYPAPQGAEEAVTSEINALMLHGAVAEAGQAGWELFVRDAPSTQMRPAFQRLKSKAILSGLIFTSFGEEKLLRRVMGLGIPVVLLDHDARVPQISAVCEDSTGAARQAVEYLAGLGHRRIATAYWRRTDLNPWRLEGYRQGMREAGLPRKRQWELATELTERGAKLLTKQFLEISPRPTALYCFNNTLAKRVIENLQTQGLRVPDDVSVLGGGGENVYGLTCHQAEWHSMGRKAVQILLEHVSAKQPREPEIHLFPHSLRFGQTTSPPQ</sequence>
<dbReference type="Gene3D" id="3.40.50.2300">
    <property type="match status" value="2"/>
</dbReference>
<keyword evidence="2" id="KW-0238">DNA-binding</keyword>
<dbReference type="RefSeq" id="WP_145095185.1">
    <property type="nucleotide sequence ID" value="NZ_CP036274.1"/>
</dbReference>
<dbReference type="InterPro" id="IPR036390">
    <property type="entry name" value="WH_DNA-bd_sf"/>
</dbReference>
<dbReference type="SMART" id="SM00345">
    <property type="entry name" value="HTH_GNTR"/>
    <property type="match status" value="1"/>
</dbReference>
<protein>
    <submittedName>
        <fullName evidence="5">Arabinose metabolism transcriptional repressor</fullName>
    </submittedName>
</protein>
<dbReference type="InterPro" id="IPR046335">
    <property type="entry name" value="LacI/GalR-like_sensor"/>
</dbReference>
<dbReference type="Pfam" id="PF13377">
    <property type="entry name" value="Peripla_BP_3"/>
    <property type="match status" value="1"/>
</dbReference>
<dbReference type="Proteomes" id="UP000315017">
    <property type="component" value="Chromosome"/>
</dbReference>
<evidence type="ECO:0000313" key="5">
    <source>
        <dbReference type="EMBL" id="QDU30163.1"/>
    </source>
</evidence>
<name>A0A517YIV1_9BACT</name>
<dbReference type="CDD" id="cd06267">
    <property type="entry name" value="PBP1_LacI_sugar_binding-like"/>
    <property type="match status" value="1"/>
</dbReference>
<dbReference type="InterPro" id="IPR028082">
    <property type="entry name" value="Peripla_BP_I"/>
</dbReference>
<dbReference type="AlphaFoldDB" id="A0A517YIV1"/>
<proteinExistence type="predicted"/>
<dbReference type="GO" id="GO:0000976">
    <property type="term" value="F:transcription cis-regulatory region binding"/>
    <property type="evidence" value="ECO:0007669"/>
    <property type="project" value="TreeGrafter"/>
</dbReference>
<keyword evidence="3" id="KW-0804">Transcription</keyword>
<gene>
    <name evidence="5" type="primary">araR</name>
    <name evidence="5" type="ORF">ETAA8_52820</name>
</gene>